<gene>
    <name evidence="1" type="ORF">H9659_12315</name>
</gene>
<reference evidence="1 2" key="1">
    <citation type="submission" date="2020-08" db="EMBL/GenBank/DDBJ databases">
        <title>A Genomic Blueprint of the Chicken Gut Microbiome.</title>
        <authorList>
            <person name="Gilroy R."/>
            <person name="Ravi A."/>
            <person name="Getino M."/>
            <person name="Pursley I."/>
            <person name="Horton D.L."/>
            <person name="Alikhan N.-F."/>
            <person name="Baker D."/>
            <person name="Gharbi K."/>
            <person name="Hall N."/>
            <person name="Watson M."/>
            <person name="Adriaenssens E.M."/>
            <person name="Foster-Nyarko E."/>
            <person name="Jarju S."/>
            <person name="Secka A."/>
            <person name="Antonio M."/>
            <person name="Oren A."/>
            <person name="Chaudhuri R."/>
            <person name="La Ragione R.M."/>
            <person name="Hildebrand F."/>
            <person name="Pallen M.J."/>
        </authorList>
    </citation>
    <scope>NUCLEOTIDE SEQUENCE [LARGE SCALE GENOMIC DNA]</scope>
    <source>
        <strain evidence="1 2">Sa3CUA8</strain>
    </source>
</reference>
<sequence>MKQLVEAVSPEHDERVHTILTKLAQGMSRDELAGEFNHKDYKSIDAYMRKKGYRYDRYMKNYVPQIEEQVIHVNTSKATRVIELLKVNTDEPMLVCQKLGFKDMQEIGDFMGMKGYQWNTELNNYERKPQEIATGRNELIEEMPRPTATKEVTEVEQTDLASYLSLLKLLKHNEERLTEILIPYGKGGSIPRYTIVGVAQTKTVQMINTLSNLVSEFARENNMTQRDLFEVALVDFFRKYGYEKEVVQVLNGR</sequence>
<name>A0ABR8PLQ8_9BACL</name>
<comment type="caution">
    <text evidence="1">The sequence shown here is derived from an EMBL/GenBank/DDBJ whole genome shotgun (WGS) entry which is preliminary data.</text>
</comment>
<dbReference type="Proteomes" id="UP000659496">
    <property type="component" value="Unassembled WGS sequence"/>
</dbReference>
<dbReference type="EMBL" id="JACSQY010000010">
    <property type="protein sequence ID" value="MBD7909110.1"/>
    <property type="molecule type" value="Genomic_DNA"/>
</dbReference>
<dbReference type="RefSeq" id="WP_191690973.1">
    <property type="nucleotide sequence ID" value="NZ_JACSQY010000010.1"/>
</dbReference>
<evidence type="ECO:0000313" key="1">
    <source>
        <dbReference type="EMBL" id="MBD7909110.1"/>
    </source>
</evidence>
<organism evidence="1 2">
    <name type="scientific">Sporosarcina gallistercoris</name>
    <dbReference type="NCBI Taxonomy" id="2762245"/>
    <lineage>
        <taxon>Bacteria</taxon>
        <taxon>Bacillati</taxon>
        <taxon>Bacillota</taxon>
        <taxon>Bacilli</taxon>
        <taxon>Bacillales</taxon>
        <taxon>Caryophanaceae</taxon>
        <taxon>Sporosarcina</taxon>
    </lineage>
</organism>
<evidence type="ECO:0000313" key="2">
    <source>
        <dbReference type="Proteomes" id="UP000659496"/>
    </source>
</evidence>
<protein>
    <submittedName>
        <fullName evidence="1">Uncharacterized protein</fullName>
    </submittedName>
</protein>
<proteinExistence type="predicted"/>
<accession>A0ABR8PLQ8</accession>
<keyword evidence="2" id="KW-1185">Reference proteome</keyword>